<gene>
    <name evidence="5" type="ORF">EK386_14705</name>
</gene>
<dbReference type="PROSITE" id="PS51272">
    <property type="entry name" value="SLH"/>
    <property type="match status" value="2"/>
</dbReference>
<proteinExistence type="predicted"/>
<evidence type="ECO:0000256" key="2">
    <source>
        <dbReference type="SAM" id="MobiDB-lite"/>
    </source>
</evidence>
<keyword evidence="3" id="KW-0472">Membrane</keyword>
<protein>
    <recommendedName>
        <fullName evidence="4">SLH domain-containing protein</fullName>
    </recommendedName>
</protein>
<dbReference type="Pfam" id="PF00395">
    <property type="entry name" value="SLH"/>
    <property type="match status" value="3"/>
</dbReference>
<organism evidence="5 6">
    <name type="scientific">Lysinibacillus antri</name>
    <dbReference type="NCBI Taxonomy" id="2498145"/>
    <lineage>
        <taxon>Bacteria</taxon>
        <taxon>Bacillati</taxon>
        <taxon>Bacillota</taxon>
        <taxon>Bacilli</taxon>
        <taxon>Bacillales</taxon>
        <taxon>Bacillaceae</taxon>
        <taxon>Lysinibacillus</taxon>
    </lineage>
</organism>
<dbReference type="RefSeq" id="WP_126659941.1">
    <property type="nucleotide sequence ID" value="NZ_RYYR01000023.1"/>
</dbReference>
<dbReference type="Proteomes" id="UP000287910">
    <property type="component" value="Unassembled WGS sequence"/>
</dbReference>
<feature type="transmembrane region" description="Helical" evidence="3">
    <location>
        <begin position="12"/>
        <end position="34"/>
    </location>
</feature>
<dbReference type="PANTHER" id="PTHR43308">
    <property type="entry name" value="OUTER MEMBRANE PROTEIN ALPHA-RELATED"/>
    <property type="match status" value="1"/>
</dbReference>
<name>A0A3S0QNQ5_9BACI</name>
<evidence type="ECO:0000313" key="6">
    <source>
        <dbReference type="Proteomes" id="UP000287910"/>
    </source>
</evidence>
<dbReference type="PANTHER" id="PTHR43308:SF5">
    <property type="entry name" value="S-LAYER PROTEIN _ PEPTIDOGLYCAN ENDO-BETA-N-ACETYLGLUCOSAMINIDASE"/>
    <property type="match status" value="1"/>
</dbReference>
<evidence type="ECO:0000259" key="4">
    <source>
        <dbReference type="PROSITE" id="PS51272"/>
    </source>
</evidence>
<comment type="caution">
    <text evidence="5">The sequence shown here is derived from an EMBL/GenBank/DDBJ whole genome shotgun (WGS) entry which is preliminary data.</text>
</comment>
<evidence type="ECO:0000256" key="1">
    <source>
        <dbReference type="ARBA" id="ARBA00022729"/>
    </source>
</evidence>
<dbReference type="InterPro" id="IPR051465">
    <property type="entry name" value="Cell_Envelope_Struct_Comp"/>
</dbReference>
<dbReference type="InterPro" id="IPR001119">
    <property type="entry name" value="SLH_dom"/>
</dbReference>
<keyword evidence="1" id="KW-0732">Signal</keyword>
<dbReference type="Pfam" id="PF07554">
    <property type="entry name" value="FIVAR"/>
    <property type="match status" value="1"/>
</dbReference>
<feature type="region of interest" description="Disordered" evidence="2">
    <location>
        <begin position="1084"/>
        <end position="1180"/>
    </location>
</feature>
<accession>A0A3S0QNQ5</accession>
<sequence length="1228" mass="134742">MGNKRYQKLIRGSIVGVVAFSGVAIVTPITTLAYKGYSDVKSSAYYYDAVKTLTELGVINGYGDGTYRPNSYVTRGEAAKVFSDILNLDTVNVSNPGFIDVPTTHPLYGSIAALANLGFVNVDNISTFHPNQPIQRNEMALLMATLFNLQATNPELLPFTDVTTEYREAITALYENHVTAGTSPTTFDGSSYVTRGQFAAFIVRATKVPPKQETAEVSITIDSVSEGAVLTSEGKYTVSNSVAALFTQENAKLLEGAEINAIVEKGKIVAISSLTLNSSGTEGAPLSFNGANIVIDGDITVNADHVRLENFTLNGDLLITEKVTTEVTVEEVKVNGQMKLESASNSVASLNHLVANTTKGPKINLIKSLLEGIHIARNYVEINSDTKIPLITFGIGVSSIQINADVTKIVIDVNIQVEITGNALIDQLILQKATELALKIIGEVKELFVHDSSTKIELGTQINIDTVILPENSRPLSVLTNFYTIKNKIKKIIDSNEKIIEVPSPSSSGSSNVSTPTVDKSVLTNTIATVKSLIAENYTEVSWNDLQSTLAAAQLVLNNANATQADVTTAVNNLKSAIKSLVVTNNLGELFFNNFSLNMTQEQILTTAEQLGLTRIDIPILLEASTEATTLVEEEDEPVEHEYEEPNLDDLDTIFYFTNDPNAPSNPNDFDEPMNMIAFGLSDGKVIIQGFIVALPSEDSSVARHYINNYKNLISQKTDLQIVDEEDIGYPRVSLESNENADLRVASIDSEYTMDEEDEEDEEQNEEGIYEYNYYQGNSSIAYMMASYNPVEKLTNVMFTEISINTAVVAVDTYEELKAAMEDPNVRTINIYDDIEITEPLVVESEKHINGNGYILTASSPGYYALQFIDTVGSVEDIWITGADAAILVDNSTVNLHDDIEVSGNKYGGIVVSSGTLDVSDAYLWNEDEANDKPTIWEESIGNIESDSQVIGHEYAGISKVDYKQLSEENIQRFYYLNDELSAPNQLDVEFNVTNLEKLPATIHGQVDLSFSPVTGAQEVWIEISQDGEIWGPASTLVALDNTSNSASIANLLENQTYYFRLAASKNGMTKYSDSLEVRIESMAHPLQVQEQDGTEVIDPEGEKEQDTEGNEQPINENEEQQPETEENSELEQPANEEQPSEEGDHQHDNQDEQQNAPENKEATEDSPTPNTPPMEPLDVLSYNFGTTALQTRYDIPLILTLHDIHTINKGTSILELDDITSKKIIRL</sequence>
<feature type="domain" description="SLH" evidence="4">
    <location>
        <begin position="33"/>
        <end position="96"/>
    </location>
</feature>
<keyword evidence="3" id="KW-0812">Transmembrane</keyword>
<dbReference type="InterPro" id="IPR046776">
    <property type="entry name" value="Pectate_lyase_5"/>
</dbReference>
<feature type="domain" description="SLH" evidence="4">
    <location>
        <begin position="153"/>
        <end position="216"/>
    </location>
</feature>
<evidence type="ECO:0000313" key="5">
    <source>
        <dbReference type="EMBL" id="RUL49805.1"/>
    </source>
</evidence>
<keyword evidence="3" id="KW-1133">Transmembrane helix</keyword>
<dbReference type="Gene3D" id="2.60.40.10">
    <property type="entry name" value="Immunoglobulins"/>
    <property type="match status" value="1"/>
</dbReference>
<dbReference type="AlphaFoldDB" id="A0A3S0QNQ5"/>
<dbReference type="Gene3D" id="1.20.1270.70">
    <property type="entry name" value="Designed single chain three-helix bundle"/>
    <property type="match status" value="1"/>
</dbReference>
<keyword evidence="6" id="KW-1185">Reference proteome</keyword>
<evidence type="ECO:0000256" key="3">
    <source>
        <dbReference type="SAM" id="Phobius"/>
    </source>
</evidence>
<reference evidence="5 6" key="1">
    <citation type="submission" date="2018-12" db="EMBL/GenBank/DDBJ databases">
        <title>Lysinibacillus antri sp. nov., isolated from a cave soil.</title>
        <authorList>
            <person name="Narsing Rao M.P."/>
            <person name="Zhang H."/>
            <person name="Dong Z.-Y."/>
            <person name="Niu X.-K."/>
            <person name="Zhang K."/>
            <person name="Fang B.-Z."/>
            <person name="Kang Y.-Q."/>
            <person name="Xiao M."/>
            <person name="Li W.-J."/>
        </authorList>
    </citation>
    <scope>NUCLEOTIDE SEQUENCE [LARGE SCALE GENOMIC DNA]</scope>
    <source>
        <strain evidence="5 6">SYSU K30002</strain>
    </source>
</reference>
<dbReference type="EMBL" id="RYYR01000023">
    <property type="protein sequence ID" value="RUL49805.1"/>
    <property type="molecule type" value="Genomic_DNA"/>
</dbReference>
<dbReference type="InterPro" id="IPR013783">
    <property type="entry name" value="Ig-like_fold"/>
</dbReference>
<feature type="compositionally biased region" description="Acidic residues" evidence="2">
    <location>
        <begin position="1117"/>
        <end position="1130"/>
    </location>
</feature>
<dbReference type="Pfam" id="PF20585">
    <property type="entry name" value="Pectate_lyase_5"/>
    <property type="match status" value="1"/>
</dbReference>